<reference evidence="2 3" key="1">
    <citation type="journal article" date="2014" name="BMC Genomics">
        <title>Comparative genome sequencing reveals chemotype-specific gene clusters in the toxigenic black mold Stachybotrys.</title>
        <authorList>
            <person name="Semeiks J."/>
            <person name="Borek D."/>
            <person name="Otwinowski Z."/>
            <person name="Grishin N.V."/>
        </authorList>
    </citation>
    <scope>NUCLEOTIDE SEQUENCE [LARGE SCALE GENOMIC DNA]</scope>
    <source>
        <strain evidence="2 3">IBT 40285</strain>
    </source>
</reference>
<sequence length="67" mass="6883">MTDASPSTRAGRLGSRSGSSQQAPGAFWPGRFGGDDNDVARAIAEELLKTPQPHQAGAPALPAQKVP</sequence>
<dbReference type="Proteomes" id="UP000028524">
    <property type="component" value="Unassembled WGS sequence"/>
</dbReference>
<dbReference type="EMBL" id="KL660690">
    <property type="protein sequence ID" value="KFA64303.1"/>
    <property type="molecule type" value="Genomic_DNA"/>
</dbReference>
<proteinExistence type="predicted"/>
<dbReference type="AlphaFoldDB" id="A0A084QK18"/>
<feature type="compositionally biased region" description="Low complexity" evidence="1">
    <location>
        <begin position="7"/>
        <end position="20"/>
    </location>
</feature>
<organism evidence="2 3">
    <name type="scientific">Stachybotrys chlorohalonatus (strain IBT 40285)</name>
    <dbReference type="NCBI Taxonomy" id="1283841"/>
    <lineage>
        <taxon>Eukaryota</taxon>
        <taxon>Fungi</taxon>
        <taxon>Dikarya</taxon>
        <taxon>Ascomycota</taxon>
        <taxon>Pezizomycotina</taxon>
        <taxon>Sordariomycetes</taxon>
        <taxon>Hypocreomycetidae</taxon>
        <taxon>Hypocreales</taxon>
        <taxon>Stachybotryaceae</taxon>
        <taxon>Stachybotrys</taxon>
    </lineage>
</organism>
<evidence type="ECO:0000313" key="2">
    <source>
        <dbReference type="EMBL" id="KFA64303.1"/>
    </source>
</evidence>
<keyword evidence="3" id="KW-1185">Reference proteome</keyword>
<feature type="region of interest" description="Disordered" evidence="1">
    <location>
        <begin position="1"/>
        <end position="67"/>
    </location>
</feature>
<accession>A0A084QK18</accession>
<name>A0A084QK18_STAC4</name>
<gene>
    <name evidence="2" type="ORF">S40285_10370</name>
</gene>
<evidence type="ECO:0000313" key="3">
    <source>
        <dbReference type="Proteomes" id="UP000028524"/>
    </source>
</evidence>
<dbReference type="InParanoid" id="A0A084QK18"/>
<protein>
    <submittedName>
        <fullName evidence="2">Uncharacterized protein</fullName>
    </submittedName>
</protein>
<dbReference type="HOGENOM" id="CLU_2814095_0_0_1"/>
<evidence type="ECO:0000256" key="1">
    <source>
        <dbReference type="SAM" id="MobiDB-lite"/>
    </source>
</evidence>